<name>A0A822DAD5_9BILA</name>
<reference evidence="1" key="1">
    <citation type="submission" date="2021-02" db="EMBL/GenBank/DDBJ databases">
        <authorList>
            <person name="Nowell W R."/>
        </authorList>
    </citation>
    <scope>NUCLEOTIDE SEQUENCE</scope>
</reference>
<dbReference type="AlphaFoldDB" id="A0A822DAD5"/>
<protein>
    <submittedName>
        <fullName evidence="1">Uncharacterized protein</fullName>
    </submittedName>
</protein>
<dbReference type="EMBL" id="CAJOBR010058412">
    <property type="protein sequence ID" value="CAF5066958.1"/>
    <property type="molecule type" value="Genomic_DNA"/>
</dbReference>
<evidence type="ECO:0000313" key="2">
    <source>
        <dbReference type="Proteomes" id="UP000663848"/>
    </source>
</evidence>
<evidence type="ECO:0000313" key="1">
    <source>
        <dbReference type="EMBL" id="CAF5066958.1"/>
    </source>
</evidence>
<feature type="non-terminal residue" evidence="1">
    <location>
        <position position="1"/>
    </location>
</feature>
<accession>A0A822DAD5</accession>
<comment type="caution">
    <text evidence="1">The sequence shown here is derived from an EMBL/GenBank/DDBJ whole genome shotgun (WGS) entry which is preliminary data.</text>
</comment>
<proteinExistence type="predicted"/>
<organism evidence="1 2">
    <name type="scientific">Rotaria socialis</name>
    <dbReference type="NCBI Taxonomy" id="392032"/>
    <lineage>
        <taxon>Eukaryota</taxon>
        <taxon>Metazoa</taxon>
        <taxon>Spiralia</taxon>
        <taxon>Gnathifera</taxon>
        <taxon>Rotifera</taxon>
        <taxon>Eurotatoria</taxon>
        <taxon>Bdelloidea</taxon>
        <taxon>Philodinida</taxon>
        <taxon>Philodinidae</taxon>
        <taxon>Rotaria</taxon>
    </lineage>
</organism>
<dbReference type="Proteomes" id="UP000663848">
    <property type="component" value="Unassembled WGS sequence"/>
</dbReference>
<gene>
    <name evidence="1" type="ORF">QYT958_LOCUS43000</name>
</gene>
<sequence>MPTTINPIQINDIIPTSDDISSFRLTSFYTM</sequence>